<proteinExistence type="predicted"/>
<comment type="caution">
    <text evidence="2">The sequence shown here is derived from an EMBL/GenBank/DDBJ whole genome shotgun (WGS) entry which is preliminary data.</text>
</comment>
<accession>A0AAV4VFL2</accession>
<dbReference type="AlphaFoldDB" id="A0AAV4VFL2"/>
<keyword evidence="3" id="KW-1185">Reference proteome</keyword>
<feature type="region of interest" description="Disordered" evidence="1">
    <location>
        <begin position="28"/>
        <end position="63"/>
    </location>
</feature>
<sequence>MCLTFSESSSKNVRQKFVFLRRSSMRKSSRPLARVFPPKNRKRSRAIMGGRGSNPHIRRPRRGPLTVHVFPLFRPKKASIQQPRGIFGT</sequence>
<evidence type="ECO:0000256" key="1">
    <source>
        <dbReference type="SAM" id="MobiDB-lite"/>
    </source>
</evidence>
<protein>
    <recommendedName>
        <fullName evidence="4">Ribosomal protein L2</fullName>
    </recommendedName>
</protein>
<evidence type="ECO:0008006" key="4">
    <source>
        <dbReference type="Google" id="ProtNLM"/>
    </source>
</evidence>
<evidence type="ECO:0000313" key="2">
    <source>
        <dbReference type="EMBL" id="GIY68921.1"/>
    </source>
</evidence>
<gene>
    <name evidence="2" type="ORF">CDAR_294001</name>
</gene>
<reference evidence="2 3" key="1">
    <citation type="submission" date="2021-06" db="EMBL/GenBank/DDBJ databases">
        <title>Caerostris darwini draft genome.</title>
        <authorList>
            <person name="Kono N."/>
            <person name="Arakawa K."/>
        </authorList>
    </citation>
    <scope>NUCLEOTIDE SEQUENCE [LARGE SCALE GENOMIC DNA]</scope>
</reference>
<dbReference type="EMBL" id="BPLQ01012966">
    <property type="protein sequence ID" value="GIY68921.1"/>
    <property type="molecule type" value="Genomic_DNA"/>
</dbReference>
<evidence type="ECO:0000313" key="3">
    <source>
        <dbReference type="Proteomes" id="UP001054837"/>
    </source>
</evidence>
<dbReference type="Proteomes" id="UP001054837">
    <property type="component" value="Unassembled WGS sequence"/>
</dbReference>
<name>A0AAV4VFL2_9ARAC</name>
<organism evidence="2 3">
    <name type="scientific">Caerostris darwini</name>
    <dbReference type="NCBI Taxonomy" id="1538125"/>
    <lineage>
        <taxon>Eukaryota</taxon>
        <taxon>Metazoa</taxon>
        <taxon>Ecdysozoa</taxon>
        <taxon>Arthropoda</taxon>
        <taxon>Chelicerata</taxon>
        <taxon>Arachnida</taxon>
        <taxon>Araneae</taxon>
        <taxon>Araneomorphae</taxon>
        <taxon>Entelegynae</taxon>
        <taxon>Araneoidea</taxon>
        <taxon>Araneidae</taxon>
        <taxon>Caerostris</taxon>
    </lineage>
</organism>